<sequence length="604" mass="64860">MRRAGLVTLSGLLLTATALGTPAAASGLSPAGAAASADAPSSAGGPPTVTGADLRFTDPSTTLRPGTAREAGLVEEFVDRIVPAAAAYMEPGGPSGENPSYPGFALLAARDGVVVADDAQGYAVRYASWDDENGTAVELPQDQWVPMQRDTIFDMASITKLFTSVVVVQMAERGELQLDAPVAEYLPEFAHTDPDKADIVVQQLLTHTSGMTAWLNLYSLPDDEARMQAIYSEPLRRTPGSGYEYSDLNLITLGKVVERITDDPLDEAVAERITEPLGMTDTMFNPPESLLHRIAATEYQPWTDRGLIRGTVHDENAWSFGGVAGHAGIFSTVSDLAVFGQMILNGGRYGDARILSEDSVRAMLTNLNAGLGGSAARGLGWQLDQRWYMDAMTSPVTTGHTGYTGTSLVVDPLSDSVLVLHTNRVHPTRNWGTVSSYRRAPARELARAVPVDPAVGRDAWFSGQQDAATVTLTAPLTSAAHGGRLTFHLWYDTEATDVGRLLASTDDGASWEPVPMELRTQDHRWSSDGTFSGFAGRQWLTAHATLPDGTTHVRWSYASDSIYQGRGVYVDGVRVVDRSGVRFNGERPADAQRFVADGWTQASD</sequence>
<dbReference type="EMBL" id="JAAGOA010000020">
    <property type="protein sequence ID" value="NEE03245.1"/>
    <property type="molecule type" value="Genomic_DNA"/>
</dbReference>
<proteinExistence type="predicted"/>
<keyword evidence="6" id="KW-1185">Reference proteome</keyword>
<organism evidence="5 6">
    <name type="scientific">Phytoactinopolyspora halotolerans</name>
    <dbReference type="NCBI Taxonomy" id="1981512"/>
    <lineage>
        <taxon>Bacteria</taxon>
        <taxon>Bacillati</taxon>
        <taxon>Actinomycetota</taxon>
        <taxon>Actinomycetes</taxon>
        <taxon>Jiangellales</taxon>
        <taxon>Jiangellaceae</taxon>
        <taxon>Phytoactinopolyspora</taxon>
    </lineage>
</organism>
<comment type="caution">
    <text evidence="5">The sequence shown here is derived from an EMBL/GenBank/DDBJ whole genome shotgun (WGS) entry which is preliminary data.</text>
</comment>
<evidence type="ECO:0000256" key="3">
    <source>
        <dbReference type="SAM" id="SignalP"/>
    </source>
</evidence>
<dbReference type="Proteomes" id="UP000475214">
    <property type="component" value="Unassembled WGS sequence"/>
</dbReference>
<feature type="region of interest" description="Disordered" evidence="2">
    <location>
        <begin position="27"/>
        <end position="61"/>
    </location>
</feature>
<accession>A0A6L9SD04</accession>
<feature type="chain" id="PRO_5038712817" evidence="3">
    <location>
        <begin position="21"/>
        <end position="604"/>
    </location>
</feature>
<feature type="compositionally biased region" description="Low complexity" evidence="2">
    <location>
        <begin position="27"/>
        <end position="47"/>
    </location>
</feature>
<protein>
    <submittedName>
        <fullName evidence="5">Serine hydrolase</fullName>
    </submittedName>
</protein>
<dbReference type="InterPro" id="IPR001466">
    <property type="entry name" value="Beta-lactam-related"/>
</dbReference>
<keyword evidence="1 5" id="KW-0378">Hydrolase</keyword>
<dbReference type="InterPro" id="IPR050789">
    <property type="entry name" value="Diverse_Enzym_Activities"/>
</dbReference>
<dbReference type="SUPFAM" id="SSF56601">
    <property type="entry name" value="beta-lactamase/transpeptidase-like"/>
    <property type="match status" value="1"/>
</dbReference>
<dbReference type="PANTHER" id="PTHR43283">
    <property type="entry name" value="BETA-LACTAMASE-RELATED"/>
    <property type="match status" value="1"/>
</dbReference>
<evidence type="ECO:0000313" key="5">
    <source>
        <dbReference type="EMBL" id="NEE03245.1"/>
    </source>
</evidence>
<dbReference type="RefSeq" id="WP_163742726.1">
    <property type="nucleotide sequence ID" value="NZ_JAAGOA010000020.1"/>
</dbReference>
<dbReference type="Pfam" id="PF00144">
    <property type="entry name" value="Beta-lactamase"/>
    <property type="match status" value="1"/>
</dbReference>
<feature type="signal peptide" evidence="3">
    <location>
        <begin position="1"/>
        <end position="20"/>
    </location>
</feature>
<keyword evidence="3" id="KW-0732">Signal</keyword>
<feature type="domain" description="Beta-lactamase-related" evidence="4">
    <location>
        <begin position="98"/>
        <end position="430"/>
    </location>
</feature>
<dbReference type="PANTHER" id="PTHR43283:SF11">
    <property type="entry name" value="BETA-LACTAMASE-RELATED DOMAIN-CONTAINING PROTEIN"/>
    <property type="match status" value="1"/>
</dbReference>
<dbReference type="AlphaFoldDB" id="A0A6L9SD04"/>
<name>A0A6L9SD04_9ACTN</name>
<evidence type="ECO:0000256" key="2">
    <source>
        <dbReference type="SAM" id="MobiDB-lite"/>
    </source>
</evidence>
<evidence type="ECO:0000313" key="6">
    <source>
        <dbReference type="Proteomes" id="UP000475214"/>
    </source>
</evidence>
<dbReference type="Gene3D" id="3.40.710.10">
    <property type="entry name" value="DD-peptidase/beta-lactamase superfamily"/>
    <property type="match status" value="1"/>
</dbReference>
<evidence type="ECO:0000259" key="4">
    <source>
        <dbReference type="Pfam" id="PF00144"/>
    </source>
</evidence>
<evidence type="ECO:0000256" key="1">
    <source>
        <dbReference type="ARBA" id="ARBA00022801"/>
    </source>
</evidence>
<gene>
    <name evidence="5" type="ORF">G1H10_24050</name>
</gene>
<dbReference type="GO" id="GO:0016787">
    <property type="term" value="F:hydrolase activity"/>
    <property type="evidence" value="ECO:0007669"/>
    <property type="project" value="UniProtKB-KW"/>
</dbReference>
<dbReference type="InterPro" id="IPR012338">
    <property type="entry name" value="Beta-lactam/transpept-like"/>
</dbReference>
<reference evidence="5 6" key="1">
    <citation type="submission" date="2020-02" db="EMBL/GenBank/DDBJ databases">
        <authorList>
            <person name="Li X.-J."/>
            <person name="Han X.-M."/>
        </authorList>
    </citation>
    <scope>NUCLEOTIDE SEQUENCE [LARGE SCALE GENOMIC DNA]</scope>
    <source>
        <strain evidence="5 6">CCTCC AB 2017055</strain>
    </source>
</reference>